<dbReference type="InterPro" id="IPR039740">
    <property type="entry name" value="CNOT10"/>
</dbReference>
<reference evidence="4" key="1">
    <citation type="submission" date="2022-04" db="EMBL/GenBank/DDBJ databases">
        <title>Carnegiea gigantea Genome sequencing and assembly v2.</title>
        <authorList>
            <person name="Copetti D."/>
            <person name="Sanderson M.J."/>
            <person name="Burquez A."/>
            <person name="Wojciechowski M.F."/>
        </authorList>
    </citation>
    <scope>NUCLEOTIDE SEQUENCE</scope>
    <source>
        <strain evidence="4">SGP5-SGP5p</strain>
        <tissue evidence="4">Aerial part</tissue>
    </source>
</reference>
<protein>
    <recommendedName>
        <fullName evidence="6">CCR4-NOT transcription complex subunit 10</fullName>
    </recommendedName>
</protein>
<feature type="compositionally biased region" description="Polar residues" evidence="3">
    <location>
        <begin position="282"/>
        <end position="296"/>
    </location>
</feature>
<keyword evidence="5" id="KW-1185">Reference proteome</keyword>
<dbReference type="Proteomes" id="UP001153076">
    <property type="component" value="Unassembled WGS sequence"/>
</dbReference>
<dbReference type="AlphaFoldDB" id="A0A9Q1KW62"/>
<dbReference type="GO" id="GO:0030014">
    <property type="term" value="C:CCR4-NOT complex"/>
    <property type="evidence" value="ECO:0007669"/>
    <property type="project" value="InterPro"/>
</dbReference>
<dbReference type="SUPFAM" id="SSF48452">
    <property type="entry name" value="TPR-like"/>
    <property type="match status" value="1"/>
</dbReference>
<dbReference type="PROSITE" id="PS50005">
    <property type="entry name" value="TPR"/>
    <property type="match status" value="1"/>
</dbReference>
<dbReference type="GO" id="GO:0006402">
    <property type="term" value="P:mRNA catabolic process"/>
    <property type="evidence" value="ECO:0007669"/>
    <property type="project" value="TreeGrafter"/>
</dbReference>
<keyword evidence="2" id="KW-0802">TPR repeat</keyword>
<dbReference type="GO" id="GO:0017148">
    <property type="term" value="P:negative regulation of translation"/>
    <property type="evidence" value="ECO:0007669"/>
    <property type="project" value="TreeGrafter"/>
</dbReference>
<feature type="region of interest" description="Disordered" evidence="3">
    <location>
        <begin position="581"/>
        <end position="617"/>
    </location>
</feature>
<sequence>MDSRDSSVSLDTLPDDDGVVSVTASLAKEASVLFQSEKFVECVQVLNQLMEKKQDDPKILHNMALAEFFRDGCSDPKKLIEILVNAKKKSEDLARASRDHMDPMTQTTSKAISGAKGNGLPNNAVVVFADEFDPSVAALNIVCVVATILFHLHEYPKALSVLEPLFENIEPTDETTALHVCLLLLDAAFVSQDAFKFSDVINYLEKAFGVSYMHHQADSGSTAQQASNLVAKSASIPNNSSTCDDLKSEGMTSGNVSDGSLSRTLSDETIEYETLLSTLDMSGQNISRPSNLPSSNDLRRVPTERSTSTINLKLQLPLFKIQLLILTRNLKAAKREVKLAMNIARGVDSARTLLLKSQLECARGNYPKALKLVRASSSQGDVGSSIIMNNNMGCIYYQQGMHNTSSIFFHEALSNCSSLWKEKPRKVSTFSQDKSLLISYNCGVQYLACGKPLLAAHFFLKASLVFYNRPLLWLRLAECCLMALEKGLLKSTETSIRESEFKVQVIGQGKWRHLAAETGSLKSENENSDERDNSLLHSIIKPGLSMSFARQCLLNALHLLGSYGLKHVKCGLSTRFSPEENELSEEASSKASQKNLDSSEPKPKDMASSGQVSANGDAKELKGGSYVNSAATNTLAEYEEICRLENLKIKQATLIDLAFVELELGNPLKALARALSLLNLPECSRAYSFLGHIYAAEALCLLDRPKEAAEHLSHYVSSGMTMELPYTEEDCRQWQVKKTMDAEDMNTPQMAARTQGSEVQQDNVFLRPEEARQALYVNLASMYAMQGDLEQASRFATQALGVAPKSQEVAVMAVYLDLKLGNTQEALIKLKRFCRVRFLPFSSRSKVSS</sequence>
<dbReference type="OrthoDB" id="25157at2759"/>
<dbReference type="PANTHER" id="PTHR12979:SF5">
    <property type="entry name" value="CCR4-NOT TRANSCRIPTION COMPLEX SUBUNIT 10"/>
    <property type="match status" value="1"/>
</dbReference>
<dbReference type="InterPro" id="IPR011990">
    <property type="entry name" value="TPR-like_helical_dom_sf"/>
</dbReference>
<comment type="caution">
    <text evidence="4">The sequence shown here is derived from an EMBL/GenBank/DDBJ whole genome shotgun (WGS) entry which is preliminary data.</text>
</comment>
<gene>
    <name evidence="4" type="ORF">Cgig2_021139</name>
</gene>
<dbReference type="InterPro" id="IPR019734">
    <property type="entry name" value="TPR_rpt"/>
</dbReference>
<feature type="compositionally biased region" description="Polar residues" evidence="3">
    <location>
        <begin position="250"/>
        <end position="260"/>
    </location>
</feature>
<dbReference type="SMART" id="SM00028">
    <property type="entry name" value="TPR"/>
    <property type="match status" value="3"/>
</dbReference>
<feature type="region of interest" description="Disordered" evidence="3">
    <location>
        <begin position="282"/>
        <end position="301"/>
    </location>
</feature>
<proteinExistence type="inferred from homology"/>
<feature type="region of interest" description="Disordered" evidence="3">
    <location>
        <begin position="241"/>
        <end position="260"/>
    </location>
</feature>
<evidence type="ECO:0000256" key="2">
    <source>
        <dbReference type="PROSITE-ProRule" id="PRU00339"/>
    </source>
</evidence>
<evidence type="ECO:0000313" key="4">
    <source>
        <dbReference type="EMBL" id="KAJ8450667.1"/>
    </source>
</evidence>
<comment type="similarity">
    <text evidence="1">Belongs to the CNOT10 family.</text>
</comment>
<accession>A0A9Q1KW62</accession>
<evidence type="ECO:0008006" key="6">
    <source>
        <dbReference type="Google" id="ProtNLM"/>
    </source>
</evidence>
<organism evidence="4 5">
    <name type="scientific">Carnegiea gigantea</name>
    <dbReference type="NCBI Taxonomy" id="171969"/>
    <lineage>
        <taxon>Eukaryota</taxon>
        <taxon>Viridiplantae</taxon>
        <taxon>Streptophyta</taxon>
        <taxon>Embryophyta</taxon>
        <taxon>Tracheophyta</taxon>
        <taxon>Spermatophyta</taxon>
        <taxon>Magnoliopsida</taxon>
        <taxon>eudicotyledons</taxon>
        <taxon>Gunneridae</taxon>
        <taxon>Pentapetalae</taxon>
        <taxon>Caryophyllales</taxon>
        <taxon>Cactineae</taxon>
        <taxon>Cactaceae</taxon>
        <taxon>Cactoideae</taxon>
        <taxon>Echinocereeae</taxon>
        <taxon>Carnegiea</taxon>
    </lineage>
</organism>
<name>A0A9Q1KW62_9CARY</name>
<dbReference type="PANTHER" id="PTHR12979">
    <property type="entry name" value="CCR4-NOT TRANSCRIPTION COMPLEX SUBUNIT 10"/>
    <property type="match status" value="1"/>
</dbReference>
<feature type="repeat" description="TPR" evidence="2">
    <location>
        <begin position="773"/>
        <end position="806"/>
    </location>
</feature>
<evidence type="ECO:0000313" key="5">
    <source>
        <dbReference type="Proteomes" id="UP001153076"/>
    </source>
</evidence>
<dbReference type="Gene3D" id="1.25.40.10">
    <property type="entry name" value="Tetratricopeptide repeat domain"/>
    <property type="match status" value="2"/>
</dbReference>
<dbReference type="EMBL" id="JAKOGI010000013">
    <property type="protein sequence ID" value="KAJ8450667.1"/>
    <property type="molecule type" value="Genomic_DNA"/>
</dbReference>
<evidence type="ECO:0000256" key="3">
    <source>
        <dbReference type="SAM" id="MobiDB-lite"/>
    </source>
</evidence>
<evidence type="ECO:0000256" key="1">
    <source>
        <dbReference type="ARBA" id="ARBA00010080"/>
    </source>
</evidence>